<keyword evidence="3" id="KW-1185">Reference proteome</keyword>
<feature type="compositionally biased region" description="Low complexity" evidence="1">
    <location>
        <begin position="86"/>
        <end position="100"/>
    </location>
</feature>
<feature type="region of interest" description="Disordered" evidence="1">
    <location>
        <begin position="74"/>
        <end position="111"/>
    </location>
</feature>
<organism evidence="2 3">
    <name type="scientific">Persicimonas caeni</name>
    <dbReference type="NCBI Taxonomy" id="2292766"/>
    <lineage>
        <taxon>Bacteria</taxon>
        <taxon>Deltaproteobacteria</taxon>
        <taxon>Bradymonadales</taxon>
        <taxon>Bradymonadaceae</taxon>
        <taxon>Persicimonas</taxon>
    </lineage>
</organism>
<dbReference type="AlphaFoldDB" id="A0A4Y6PXS8"/>
<dbReference type="InterPro" id="IPR021655">
    <property type="entry name" value="Put_metal-bd"/>
</dbReference>
<sequence length="643" mass="66011">MSFIARRSDVVVRRTEVATHRAVQLLGIAALTVLMLASGCTFDSSLQGVRCEEEGARTDGRLCKDGHWITEADVELDGSQPDDATDTPVPDDATDTPLPDDATDTPPDTDAETCAPDQELCDGVCVDTQTSEDHCGACGQACNTYGQNSVALCQSGSCERTCAQGFVDLDGDWVGTDDPASSNGCEVECTETNGGTEICDGVDNDCDGQVDEDVTTTYYLDADDDGYGVTGEEQQACSPDGNYRATDAGDCDDNAASVNPGSTESCNGFDDNCDGNTDEGCPCTGTETAPCYTGAQGTAGVGLCQQGTKTCDGAGAWGECQNEVTPVTEVCDDGSDNDCDGLTDCEDDDCAAQTCGSGGQVCHNDVCCTPQSDQDFCSNQSAQCGLSSGTDNCGVQRTDIDCGGCPGGSSCANNTCQEDPNKCGDGNDNDGDGLTDCEDDDCAAESCGGSGAICFQQSCCTPEDDATLCSNQGAQCGTISVTDSCGQTRTIDCGGCGGGTSCASNTCIEDNCSDGNDNDGDGDIDCFDSDCNASPTTYYYDDDGDGYGVTGNSQEACSPDGKYTATQDGDCEDTDSNIYPGATEICNNDLLDYDCDGQTAEADADADAWCIDPNGGGYGHDNCIVDPTDSTVTCCANPGGNCL</sequence>
<dbReference type="Pfam" id="PF11617">
    <property type="entry name" value="Cu-binding_MopE"/>
    <property type="match status" value="4"/>
</dbReference>
<accession>A0A5B8YCT0</accession>
<dbReference type="EMBL" id="CP041186">
    <property type="protein sequence ID" value="QDG53121.1"/>
    <property type="molecule type" value="Genomic_DNA"/>
</dbReference>
<evidence type="ECO:0008006" key="4">
    <source>
        <dbReference type="Google" id="ProtNLM"/>
    </source>
</evidence>
<dbReference type="OrthoDB" id="68195at2"/>
<accession>A0A4Y6PXS8</accession>
<proteinExistence type="predicted"/>
<evidence type="ECO:0000256" key="1">
    <source>
        <dbReference type="SAM" id="MobiDB-lite"/>
    </source>
</evidence>
<evidence type="ECO:0000313" key="3">
    <source>
        <dbReference type="Proteomes" id="UP000315995"/>
    </source>
</evidence>
<evidence type="ECO:0000313" key="2">
    <source>
        <dbReference type="EMBL" id="QDG53121.1"/>
    </source>
</evidence>
<dbReference type="Proteomes" id="UP000315995">
    <property type="component" value="Chromosome"/>
</dbReference>
<feature type="compositionally biased region" description="Acidic residues" evidence="1">
    <location>
        <begin position="101"/>
        <end position="111"/>
    </location>
</feature>
<reference evidence="2 3" key="1">
    <citation type="submission" date="2019-06" db="EMBL/GenBank/DDBJ databases">
        <title>Persicimonas caeni gen. nov., sp. nov., a predatory bacterium isolated from solar saltern.</title>
        <authorList>
            <person name="Wang S."/>
        </authorList>
    </citation>
    <scope>NUCLEOTIDE SEQUENCE [LARGE SCALE GENOMIC DNA]</scope>
    <source>
        <strain evidence="2 3">YN101</strain>
    </source>
</reference>
<name>A0A4Y6PXS8_PERCE</name>
<gene>
    <name evidence="2" type="ORF">FIV42_20960</name>
</gene>
<protein>
    <recommendedName>
        <fullName evidence="4">Disintegrin domain-containing protein</fullName>
    </recommendedName>
</protein>